<accession>A0A090DXS5</accession>
<proteinExistence type="predicted"/>
<evidence type="ECO:0000313" key="2">
    <source>
        <dbReference type="EMBL" id="CDX19255.1"/>
    </source>
</evidence>
<reference evidence="2 3" key="1">
    <citation type="submission" date="2014-08" db="EMBL/GenBank/DDBJ databases">
        <authorList>
            <person name="Moulin Lionel"/>
        </authorList>
    </citation>
    <scope>NUCLEOTIDE SEQUENCE [LARGE SCALE GENOMIC DNA]</scope>
</reference>
<feature type="signal peptide" evidence="1">
    <location>
        <begin position="1"/>
        <end position="21"/>
    </location>
</feature>
<organism evidence="2 3">
    <name type="scientific">Mesorhizobium plurifarium</name>
    <dbReference type="NCBI Taxonomy" id="69974"/>
    <lineage>
        <taxon>Bacteria</taxon>
        <taxon>Pseudomonadati</taxon>
        <taxon>Pseudomonadota</taxon>
        <taxon>Alphaproteobacteria</taxon>
        <taxon>Hyphomicrobiales</taxon>
        <taxon>Phyllobacteriaceae</taxon>
        <taxon>Mesorhizobium</taxon>
    </lineage>
</organism>
<sequence>MVRTIAVAILATGMMSMPAMAAEQYWVARDAVSKQCEIVPKKPDGTLVVDLGKKKYASEGEARKAMEAMADCKKK</sequence>
<dbReference type="AlphaFoldDB" id="A0A090DXS5"/>
<keyword evidence="1" id="KW-0732">Signal</keyword>
<dbReference type="EMBL" id="CCNB01000003">
    <property type="protein sequence ID" value="CDX19255.1"/>
    <property type="molecule type" value="Genomic_DNA"/>
</dbReference>
<evidence type="ECO:0000313" key="3">
    <source>
        <dbReference type="Proteomes" id="UP000046373"/>
    </source>
</evidence>
<gene>
    <name evidence="2" type="ORF">MPLDJ20_110236</name>
</gene>
<dbReference type="Proteomes" id="UP000046373">
    <property type="component" value="Unassembled WGS sequence"/>
</dbReference>
<name>A0A090DXS5_MESPL</name>
<feature type="chain" id="PRO_5001854397" evidence="1">
    <location>
        <begin position="22"/>
        <end position="75"/>
    </location>
</feature>
<evidence type="ECO:0000256" key="1">
    <source>
        <dbReference type="SAM" id="SignalP"/>
    </source>
</evidence>
<protein>
    <submittedName>
        <fullName evidence="2">Uncharacterized protein</fullName>
    </submittedName>
</protein>